<dbReference type="InterPro" id="IPR002941">
    <property type="entry name" value="DNA_methylase_N4/N6"/>
</dbReference>
<keyword evidence="2 6" id="KW-0489">Methyltransferase</keyword>
<accession>A0A2T1NES0</accession>
<dbReference type="PROSITE" id="PS00092">
    <property type="entry name" value="N6_MTASE"/>
    <property type="match status" value="1"/>
</dbReference>
<dbReference type="GO" id="GO:0008170">
    <property type="term" value="F:N-methyltransferase activity"/>
    <property type="evidence" value="ECO:0007669"/>
    <property type="project" value="InterPro"/>
</dbReference>
<dbReference type="GO" id="GO:0003677">
    <property type="term" value="F:DNA binding"/>
    <property type="evidence" value="ECO:0007669"/>
    <property type="project" value="InterPro"/>
</dbReference>
<dbReference type="Gene3D" id="3.40.50.150">
    <property type="entry name" value="Vaccinia Virus protein VP39"/>
    <property type="match status" value="1"/>
</dbReference>
<dbReference type="EMBL" id="PXOQ01000007">
    <property type="protein sequence ID" value="PSG90951.1"/>
    <property type="molecule type" value="Genomic_DNA"/>
</dbReference>
<dbReference type="GO" id="GO:0032259">
    <property type="term" value="P:methylation"/>
    <property type="evidence" value="ECO:0007669"/>
    <property type="project" value="UniProtKB-KW"/>
</dbReference>
<dbReference type="Pfam" id="PF01555">
    <property type="entry name" value="N6_N4_Mtase"/>
    <property type="match status" value="1"/>
</dbReference>
<keyword evidence="3 6" id="KW-0808">Transferase</keyword>
<comment type="similarity">
    <text evidence="1 4">Belongs to the N(4)/N(6)-methyltransferase family.</text>
</comment>
<reference evidence="6 7" key="1">
    <citation type="submission" date="2018-03" db="EMBL/GenBank/DDBJ databases">
        <title>Mesoflavibacter sp. HG37 and Mesoflavibacter sp. HG96 sp.nov., two marine bacteria isolated from seawater of Western Pacific Ocean.</title>
        <authorList>
            <person name="Cheng H."/>
            <person name="Wu Y.-H."/>
            <person name="Guo L.-L."/>
            <person name="Xu X.-W."/>
        </authorList>
    </citation>
    <scope>NUCLEOTIDE SEQUENCE [LARGE SCALE GENOMIC DNA]</scope>
    <source>
        <strain evidence="6 7">KCTC 32269</strain>
    </source>
</reference>
<evidence type="ECO:0000259" key="5">
    <source>
        <dbReference type="Pfam" id="PF01555"/>
    </source>
</evidence>
<dbReference type="SUPFAM" id="SSF53335">
    <property type="entry name" value="S-adenosyl-L-methionine-dependent methyltransferases"/>
    <property type="match status" value="1"/>
</dbReference>
<dbReference type="InterPro" id="IPR029063">
    <property type="entry name" value="SAM-dependent_MTases_sf"/>
</dbReference>
<evidence type="ECO:0000313" key="7">
    <source>
        <dbReference type="Proteomes" id="UP000238426"/>
    </source>
</evidence>
<dbReference type="AlphaFoldDB" id="A0A2T1NES0"/>
<sequence>MKKYPDNFFDLAIVDPPYGIDAPNMSMGANIKKNKSNTSDSVANRLKKARFSKGSGKLKNRALNSMRLDWDIKPKKAYFDELFRVSKNQIIFGGNYFNLPPTRCVICWDKVQPWQNFSQWEMAWTSFDKVASIFKCSNKGGNISELKIHPTQKPVKLYEWILMKYAQAGDKILDTHLGSGSNRIACYKNGFDFYGFEIDKTYYDAQNKRFENIRHSLDQFRNFTEETKVVNKQLHLL</sequence>
<dbReference type="InterPro" id="IPR001091">
    <property type="entry name" value="RM_Methyltransferase"/>
</dbReference>
<dbReference type="OrthoDB" id="9800801at2"/>
<evidence type="ECO:0000256" key="1">
    <source>
        <dbReference type="ARBA" id="ARBA00006594"/>
    </source>
</evidence>
<proteinExistence type="inferred from homology"/>
<dbReference type="PRINTS" id="PR00508">
    <property type="entry name" value="S21N4MTFRASE"/>
</dbReference>
<evidence type="ECO:0000256" key="2">
    <source>
        <dbReference type="ARBA" id="ARBA00022603"/>
    </source>
</evidence>
<name>A0A2T1NES0_9FLAO</name>
<comment type="caution">
    <text evidence="6">The sequence shown here is derived from an EMBL/GenBank/DDBJ whole genome shotgun (WGS) entry which is preliminary data.</text>
</comment>
<dbReference type="InterPro" id="IPR002052">
    <property type="entry name" value="DNA_methylase_N6_adenine_CS"/>
</dbReference>
<protein>
    <recommendedName>
        <fullName evidence="4">Methyltransferase</fullName>
        <ecNumber evidence="4">2.1.1.-</ecNumber>
    </recommendedName>
</protein>
<evidence type="ECO:0000256" key="4">
    <source>
        <dbReference type="RuleBase" id="RU362026"/>
    </source>
</evidence>
<gene>
    <name evidence="6" type="ORF">C7H52_06335</name>
</gene>
<keyword evidence="7" id="KW-1185">Reference proteome</keyword>
<dbReference type="Proteomes" id="UP000238426">
    <property type="component" value="Unassembled WGS sequence"/>
</dbReference>
<feature type="domain" description="DNA methylase N-4/N-6" evidence="5">
    <location>
        <begin position="136"/>
        <end position="205"/>
    </location>
</feature>
<evidence type="ECO:0000256" key="3">
    <source>
        <dbReference type="ARBA" id="ARBA00022679"/>
    </source>
</evidence>
<dbReference type="EC" id="2.1.1.-" evidence="4"/>
<evidence type="ECO:0000313" key="6">
    <source>
        <dbReference type="EMBL" id="PSG90951.1"/>
    </source>
</evidence>
<organism evidence="6 7">
    <name type="scientific">Aurantibacter aestuarii</name>
    <dbReference type="NCBI Taxonomy" id="1266046"/>
    <lineage>
        <taxon>Bacteria</taxon>
        <taxon>Pseudomonadati</taxon>
        <taxon>Bacteroidota</taxon>
        <taxon>Flavobacteriia</taxon>
        <taxon>Flavobacteriales</taxon>
        <taxon>Flavobacteriaceae</taxon>
        <taxon>Aurantibacter</taxon>
    </lineage>
</organism>